<protein>
    <submittedName>
        <fullName evidence="1">Uncharacterized protein</fullName>
    </submittedName>
</protein>
<reference evidence="1" key="2">
    <citation type="submission" date="2023-05" db="EMBL/GenBank/DDBJ databases">
        <authorList>
            <consortium name="Lawrence Berkeley National Laboratory"/>
            <person name="Steindorff A."/>
            <person name="Hensen N."/>
            <person name="Bonometti L."/>
            <person name="Westerberg I."/>
            <person name="Brannstrom I.O."/>
            <person name="Guillou S."/>
            <person name="Cros-Aarteil S."/>
            <person name="Calhoun S."/>
            <person name="Haridas S."/>
            <person name="Kuo A."/>
            <person name="Mondo S."/>
            <person name="Pangilinan J."/>
            <person name="Riley R."/>
            <person name="Labutti K."/>
            <person name="Andreopoulos B."/>
            <person name="Lipzen A."/>
            <person name="Chen C."/>
            <person name="Yanf M."/>
            <person name="Daum C."/>
            <person name="Ng V."/>
            <person name="Clum A."/>
            <person name="Ohm R."/>
            <person name="Martin F."/>
            <person name="Silar P."/>
            <person name="Natvig D."/>
            <person name="Lalanne C."/>
            <person name="Gautier V."/>
            <person name="Ament-Velasquez S.L."/>
            <person name="Kruys A."/>
            <person name="Hutchinson M.I."/>
            <person name="Powell A.J."/>
            <person name="Barry K."/>
            <person name="Miller A.N."/>
            <person name="Grigoriev I.V."/>
            <person name="Debuchy R."/>
            <person name="Gladieux P."/>
            <person name="Thoren M.H."/>
            <person name="Johannesson H."/>
        </authorList>
    </citation>
    <scope>NUCLEOTIDE SEQUENCE</scope>
    <source>
        <strain evidence="1">CBS 892.96</strain>
    </source>
</reference>
<proteinExistence type="predicted"/>
<keyword evidence="2" id="KW-1185">Reference proteome</keyword>
<comment type="caution">
    <text evidence="1">The sequence shown here is derived from an EMBL/GenBank/DDBJ whole genome shotgun (WGS) entry which is preliminary data.</text>
</comment>
<organism evidence="1 2">
    <name type="scientific">Triangularia setosa</name>
    <dbReference type="NCBI Taxonomy" id="2587417"/>
    <lineage>
        <taxon>Eukaryota</taxon>
        <taxon>Fungi</taxon>
        <taxon>Dikarya</taxon>
        <taxon>Ascomycota</taxon>
        <taxon>Pezizomycotina</taxon>
        <taxon>Sordariomycetes</taxon>
        <taxon>Sordariomycetidae</taxon>
        <taxon>Sordariales</taxon>
        <taxon>Podosporaceae</taxon>
        <taxon>Triangularia</taxon>
    </lineage>
</organism>
<evidence type="ECO:0000313" key="2">
    <source>
        <dbReference type="Proteomes" id="UP001302321"/>
    </source>
</evidence>
<name>A0AAN6VZG4_9PEZI</name>
<accession>A0AAN6VZG4</accession>
<reference evidence="1" key="1">
    <citation type="journal article" date="2023" name="Mol. Phylogenet. Evol.">
        <title>Genome-scale phylogeny and comparative genomics of the fungal order Sordariales.</title>
        <authorList>
            <person name="Hensen N."/>
            <person name="Bonometti L."/>
            <person name="Westerberg I."/>
            <person name="Brannstrom I.O."/>
            <person name="Guillou S."/>
            <person name="Cros-Aarteil S."/>
            <person name="Calhoun S."/>
            <person name="Haridas S."/>
            <person name="Kuo A."/>
            <person name="Mondo S."/>
            <person name="Pangilinan J."/>
            <person name="Riley R."/>
            <person name="LaButti K."/>
            <person name="Andreopoulos B."/>
            <person name="Lipzen A."/>
            <person name="Chen C."/>
            <person name="Yan M."/>
            <person name="Daum C."/>
            <person name="Ng V."/>
            <person name="Clum A."/>
            <person name="Steindorff A."/>
            <person name="Ohm R.A."/>
            <person name="Martin F."/>
            <person name="Silar P."/>
            <person name="Natvig D.O."/>
            <person name="Lalanne C."/>
            <person name="Gautier V."/>
            <person name="Ament-Velasquez S.L."/>
            <person name="Kruys A."/>
            <person name="Hutchinson M.I."/>
            <person name="Powell A.J."/>
            <person name="Barry K."/>
            <person name="Miller A.N."/>
            <person name="Grigoriev I.V."/>
            <person name="Debuchy R."/>
            <person name="Gladieux P."/>
            <person name="Hiltunen Thoren M."/>
            <person name="Johannesson H."/>
        </authorList>
    </citation>
    <scope>NUCLEOTIDE SEQUENCE</scope>
    <source>
        <strain evidence="1">CBS 892.96</strain>
    </source>
</reference>
<evidence type="ECO:0000313" key="1">
    <source>
        <dbReference type="EMBL" id="KAK4170942.1"/>
    </source>
</evidence>
<dbReference type="AlphaFoldDB" id="A0AAN6VZG4"/>
<dbReference type="Proteomes" id="UP001302321">
    <property type="component" value="Unassembled WGS sequence"/>
</dbReference>
<dbReference type="EMBL" id="MU866697">
    <property type="protein sequence ID" value="KAK4170942.1"/>
    <property type="molecule type" value="Genomic_DNA"/>
</dbReference>
<sequence>MADIYTNEILTIGADQCSDCHGGLFGERKQRDIHAVELCRRGYSQNACCTSCPSKGLGNAPKRWLVNASLVAVSEQFSVFGRAFVNPIKNQTSEDTRWHVETNTRPIGSGN</sequence>
<gene>
    <name evidence="1" type="ORF">QBC36DRAFT_369050</name>
</gene>